<organism evidence="2 3">
    <name type="scientific">Agrobacterium deltaense Zutra 3/1</name>
    <dbReference type="NCBI Taxonomy" id="1183427"/>
    <lineage>
        <taxon>Bacteria</taxon>
        <taxon>Pseudomonadati</taxon>
        <taxon>Pseudomonadota</taxon>
        <taxon>Alphaproteobacteria</taxon>
        <taxon>Hyphomicrobiales</taxon>
        <taxon>Rhizobiaceae</taxon>
        <taxon>Rhizobium/Agrobacterium group</taxon>
        <taxon>Agrobacterium</taxon>
    </lineage>
</organism>
<reference evidence="2 3" key="1">
    <citation type="submission" date="2016-01" db="EMBL/GenBank/DDBJ databases">
        <authorList>
            <person name="Oliw E.H."/>
        </authorList>
    </citation>
    <scope>NUCLEOTIDE SEQUENCE [LARGE SCALE GENOMIC DNA]</scope>
    <source>
        <strain evidence="2 3">Zutra 3-1</strain>
    </source>
</reference>
<keyword evidence="1" id="KW-1133">Transmembrane helix</keyword>
<evidence type="ECO:0000313" key="2">
    <source>
        <dbReference type="EMBL" id="CUX20105.1"/>
    </source>
</evidence>
<dbReference type="Proteomes" id="UP000191987">
    <property type="component" value="Unassembled WGS sequence"/>
</dbReference>
<gene>
    <name evidence="2" type="ORF">AGR7C_Cc150058</name>
</gene>
<keyword evidence="1" id="KW-0472">Membrane</keyword>
<dbReference type="EMBL" id="FBWG01000007">
    <property type="protein sequence ID" value="CUX20105.1"/>
    <property type="molecule type" value="Genomic_DNA"/>
</dbReference>
<proteinExistence type="predicted"/>
<evidence type="ECO:0000313" key="3">
    <source>
        <dbReference type="Proteomes" id="UP000191987"/>
    </source>
</evidence>
<protein>
    <submittedName>
        <fullName evidence="2">Uncharacterized protein</fullName>
    </submittedName>
</protein>
<feature type="transmembrane region" description="Helical" evidence="1">
    <location>
        <begin position="100"/>
        <end position="121"/>
    </location>
</feature>
<evidence type="ECO:0000256" key="1">
    <source>
        <dbReference type="SAM" id="Phobius"/>
    </source>
</evidence>
<accession>A0A1S7PE89</accession>
<sequence>MTMRDLVHNIKAVNAVAAATRSASVDGDAVDLLGFDSVALVVTTGAVTGAGNMTVKLQESDTTTAGDFTDVDPAHLQGAIANPLVASTTTKLGYRGFKRYLRAVLTLNSGTSVTVGAVFLLGNAAERPVA</sequence>
<name>A0A1S7PE89_9HYPH</name>
<dbReference type="AlphaFoldDB" id="A0A1S7PE89"/>
<keyword evidence="1" id="KW-0812">Transmembrane</keyword>